<protein>
    <submittedName>
        <fullName evidence="2">Uncharacterized protein</fullName>
    </submittedName>
</protein>
<evidence type="ECO:0000256" key="1">
    <source>
        <dbReference type="SAM" id="MobiDB-lite"/>
    </source>
</evidence>
<dbReference type="Proteomes" id="UP000011731">
    <property type="component" value="Unassembled WGS sequence"/>
</dbReference>
<dbReference type="AlphaFoldDB" id="M2ZTC3"/>
<dbReference type="PATRIC" id="fig|1278076.4.peg.2845"/>
<organism evidence="2 3">
    <name type="scientific">Rhodococcus ruber BKS 20-38</name>
    <dbReference type="NCBI Taxonomy" id="1278076"/>
    <lineage>
        <taxon>Bacteria</taxon>
        <taxon>Bacillati</taxon>
        <taxon>Actinomycetota</taxon>
        <taxon>Actinomycetes</taxon>
        <taxon>Mycobacteriales</taxon>
        <taxon>Nocardiaceae</taxon>
        <taxon>Rhodococcus</taxon>
    </lineage>
</organism>
<comment type="caution">
    <text evidence="2">The sequence shown here is derived from an EMBL/GenBank/DDBJ whole genome shotgun (WGS) entry which is preliminary data.</text>
</comment>
<evidence type="ECO:0000313" key="3">
    <source>
        <dbReference type="Proteomes" id="UP000011731"/>
    </source>
</evidence>
<keyword evidence="3" id="KW-1185">Reference proteome</keyword>
<name>M2ZTC3_9NOCA</name>
<accession>M2ZTC3</accession>
<proteinExistence type="predicted"/>
<dbReference type="EMBL" id="AOEX01000042">
    <property type="protein sequence ID" value="EME64033.1"/>
    <property type="molecule type" value="Genomic_DNA"/>
</dbReference>
<feature type="compositionally biased region" description="Basic and acidic residues" evidence="1">
    <location>
        <begin position="24"/>
        <end position="33"/>
    </location>
</feature>
<evidence type="ECO:0000313" key="2">
    <source>
        <dbReference type="EMBL" id="EME64033.1"/>
    </source>
</evidence>
<sequence length="33" mass="3585">MTLGSGLEDDAAVREAAYGVRQRQRMEETSEAG</sequence>
<gene>
    <name evidence="2" type="ORF">G352_13747</name>
</gene>
<reference evidence="2 3" key="1">
    <citation type="journal article" date="2013" name="Genome Announc.">
        <title>Draft Genome Sequence of Rhodococcus ruber Strain BKS 20-38.</title>
        <authorList>
            <person name="Bala M."/>
            <person name="Kumar S."/>
            <person name="Raghava G.P."/>
            <person name="Mayilraj S."/>
        </authorList>
    </citation>
    <scope>NUCLEOTIDE SEQUENCE [LARGE SCALE GENOMIC DNA]</scope>
    <source>
        <strain evidence="2 3">BKS 20-38</strain>
    </source>
</reference>
<feature type="region of interest" description="Disordered" evidence="1">
    <location>
        <begin position="1"/>
        <end position="33"/>
    </location>
</feature>